<evidence type="ECO:0000256" key="2">
    <source>
        <dbReference type="ARBA" id="ARBA00023444"/>
    </source>
</evidence>
<feature type="domain" description="Siroheme decarboxylase NirL-like HTH" evidence="7">
    <location>
        <begin position="172"/>
        <end position="217"/>
    </location>
</feature>
<comment type="caution">
    <text evidence="8">The sequence shown here is derived from an EMBL/GenBank/DDBJ whole genome shotgun (WGS) entry which is preliminary data.</text>
</comment>
<evidence type="ECO:0000256" key="5">
    <source>
        <dbReference type="ARBA" id="ARBA00048470"/>
    </source>
</evidence>
<comment type="similarity">
    <text evidence="3">Belongs to the Ahb/Nir family.</text>
</comment>
<dbReference type="InterPro" id="IPR053953">
    <property type="entry name" value="NirdL-like_HTH"/>
</dbReference>
<dbReference type="Pfam" id="PF17805">
    <property type="entry name" value="AsnC_trans_reg2"/>
    <property type="match status" value="2"/>
</dbReference>
<dbReference type="RefSeq" id="WP_317626735.1">
    <property type="nucleotide sequence ID" value="NZ_JANFFA010000003.1"/>
</dbReference>
<dbReference type="Pfam" id="PF22451">
    <property type="entry name" value="NirdL-like_HTH"/>
    <property type="match status" value="2"/>
</dbReference>
<organism evidence="8 9">
    <name type="scientific">Rhodalgimonas zhirmunskyi</name>
    <dbReference type="NCBI Taxonomy" id="2964767"/>
    <lineage>
        <taxon>Bacteria</taxon>
        <taxon>Pseudomonadati</taxon>
        <taxon>Pseudomonadota</taxon>
        <taxon>Alphaproteobacteria</taxon>
        <taxon>Rhodobacterales</taxon>
        <taxon>Roseobacteraceae</taxon>
        <taxon>Rhodalgimonas</taxon>
    </lineage>
</organism>
<evidence type="ECO:0000313" key="9">
    <source>
        <dbReference type="Proteomes" id="UP001227162"/>
    </source>
</evidence>
<gene>
    <name evidence="8" type="ORF">NOI20_13505</name>
</gene>
<evidence type="ECO:0000313" key="8">
    <source>
        <dbReference type="EMBL" id="MDQ2095134.1"/>
    </source>
</evidence>
<reference evidence="8" key="1">
    <citation type="submission" date="2022-07" db="EMBL/GenBank/DDBJ databases">
        <authorList>
            <person name="Otstavnykh N."/>
            <person name="Isaeva M."/>
            <person name="Bystritskaya E."/>
        </authorList>
    </citation>
    <scope>NUCLEOTIDE SEQUENCE</scope>
    <source>
        <strain evidence="8">10Alg 79</strain>
    </source>
</reference>
<comment type="catalytic activity">
    <reaction evidence="5">
        <text>siroheme + 2 H(+) = 12,18-didecarboxysiroheme + 2 CO2</text>
        <dbReference type="Rhea" id="RHEA:19093"/>
        <dbReference type="ChEBI" id="CHEBI:15378"/>
        <dbReference type="ChEBI" id="CHEBI:16526"/>
        <dbReference type="ChEBI" id="CHEBI:60052"/>
        <dbReference type="ChEBI" id="CHEBI:140497"/>
        <dbReference type="EC" id="4.1.1.111"/>
    </reaction>
</comment>
<protein>
    <recommendedName>
        <fullName evidence="4">siroheme decarboxylase</fullName>
        <ecNumber evidence="4">4.1.1.111</ecNumber>
    </recommendedName>
</protein>
<sequence length="340" mass="37891">MLDDFTPLDRRLLDDFQRDLPAIAQPFEWIAARLGVSEGEVIDRLTDLRERGAITRVGATVRPNTAGASTLAALAVPQARLEEVAAQVGAHDEVNHSYLRENDWNLWFVVTASDPAHLQATLDEIGQETGLTVLDLRLKRPFNIDLGFAIGGGGHRPMTRQDIDLGALREDDRPLLHRLSRGLPLCPRPFAQVAKALGREEADVMARTEALTRAGIISRFGVIVRHRRIGWKQNAMVVWDIPQERMEAAGTALAALPGVTLCYERQTVPGLWRHGLFSMIHARSRDEAHEVLERARALPELRGPELRGPELRDADHQVLFSTRCFKQTGAVLTKSREKVS</sequence>
<dbReference type="EC" id="4.1.1.111" evidence="4"/>
<dbReference type="PANTHER" id="PTHR43413">
    <property type="entry name" value="TRANSCRIPTIONAL REGULATOR, ASNC FAMILY"/>
    <property type="match status" value="1"/>
</dbReference>
<accession>A0AAJ1X6E6</accession>
<feature type="domain" description="Siroheme decarboxylase NirL-like HTH" evidence="7">
    <location>
        <begin position="9"/>
        <end position="54"/>
    </location>
</feature>
<dbReference type="Gene3D" id="1.10.10.10">
    <property type="entry name" value="Winged helix-like DNA-binding domain superfamily/Winged helix DNA-binding domain"/>
    <property type="match status" value="1"/>
</dbReference>
<proteinExistence type="inferred from homology"/>
<feature type="domain" description="Siroheme decarboxylase AsnC-like ligand binding" evidence="6">
    <location>
        <begin position="68"/>
        <end position="137"/>
    </location>
</feature>
<dbReference type="InterPro" id="IPR040523">
    <property type="entry name" value="AsnC_trans_reg2"/>
</dbReference>
<reference evidence="8" key="2">
    <citation type="submission" date="2023-04" db="EMBL/GenBank/DDBJ databases">
        <title>'Rhodoalgimonas zhirmunskyi' gen. nov., isolated from a red alga.</title>
        <authorList>
            <person name="Nedashkovskaya O.I."/>
            <person name="Otstavnykh N.Y."/>
            <person name="Bystritskaya E.P."/>
            <person name="Balabanova L.A."/>
            <person name="Isaeva M.P."/>
        </authorList>
    </citation>
    <scope>NUCLEOTIDE SEQUENCE</scope>
    <source>
        <strain evidence="8">10Alg 79</strain>
    </source>
</reference>
<feature type="domain" description="Siroheme decarboxylase AsnC-like ligand binding" evidence="6">
    <location>
        <begin position="228"/>
        <end position="326"/>
    </location>
</feature>
<dbReference type="GO" id="GO:0016829">
    <property type="term" value="F:lyase activity"/>
    <property type="evidence" value="ECO:0007669"/>
    <property type="project" value="UniProtKB-KW"/>
</dbReference>
<keyword evidence="9" id="KW-1185">Reference proteome</keyword>
<evidence type="ECO:0000259" key="7">
    <source>
        <dbReference type="Pfam" id="PF22451"/>
    </source>
</evidence>
<evidence type="ECO:0000256" key="1">
    <source>
        <dbReference type="ARBA" id="ARBA00023239"/>
    </source>
</evidence>
<dbReference type="Proteomes" id="UP001227162">
    <property type="component" value="Unassembled WGS sequence"/>
</dbReference>
<name>A0AAJ1X6E6_9RHOB</name>
<dbReference type="InterPro" id="IPR050684">
    <property type="entry name" value="HTH-Siroheme_Decarb"/>
</dbReference>
<evidence type="ECO:0000259" key="6">
    <source>
        <dbReference type="Pfam" id="PF17805"/>
    </source>
</evidence>
<evidence type="ECO:0000256" key="4">
    <source>
        <dbReference type="ARBA" id="ARBA00023471"/>
    </source>
</evidence>
<dbReference type="PANTHER" id="PTHR43413:SF1">
    <property type="entry name" value="SIROHEME DECARBOXYLASE NIRL SUBUNIT"/>
    <property type="match status" value="1"/>
</dbReference>
<evidence type="ECO:0000256" key="3">
    <source>
        <dbReference type="ARBA" id="ARBA00023457"/>
    </source>
</evidence>
<dbReference type="AlphaFoldDB" id="A0AAJ1X6E6"/>
<comment type="pathway">
    <text evidence="2">Porphyrin-containing compound metabolism.</text>
</comment>
<dbReference type="EMBL" id="JANFFA010000003">
    <property type="protein sequence ID" value="MDQ2095134.1"/>
    <property type="molecule type" value="Genomic_DNA"/>
</dbReference>
<dbReference type="Gene3D" id="3.30.70.3460">
    <property type="match status" value="2"/>
</dbReference>
<keyword evidence="1" id="KW-0456">Lyase</keyword>
<dbReference type="InterPro" id="IPR036388">
    <property type="entry name" value="WH-like_DNA-bd_sf"/>
</dbReference>